<dbReference type="InterPro" id="IPR003362">
    <property type="entry name" value="Bact_transf"/>
</dbReference>
<keyword evidence="4" id="KW-0808">Transferase</keyword>
<evidence type="ECO:0000313" key="4">
    <source>
        <dbReference type="EMBL" id="CDF80017.1"/>
    </source>
</evidence>
<dbReference type="STRING" id="1347342.BN863_23050"/>
<feature type="transmembrane region" description="Helical" evidence="2">
    <location>
        <begin position="12"/>
        <end position="37"/>
    </location>
</feature>
<evidence type="ECO:0000256" key="1">
    <source>
        <dbReference type="ARBA" id="ARBA00006464"/>
    </source>
</evidence>
<dbReference type="AlphaFoldDB" id="T2KM95"/>
<dbReference type="RefSeq" id="WP_038530704.1">
    <property type="nucleotide sequence ID" value="NZ_HG315671.1"/>
</dbReference>
<dbReference type="EMBL" id="HG315671">
    <property type="protein sequence ID" value="CDF80017.1"/>
    <property type="molecule type" value="Genomic_DNA"/>
</dbReference>
<keyword evidence="2" id="KW-1133">Transmembrane helix</keyword>
<evidence type="ECO:0000259" key="3">
    <source>
        <dbReference type="Pfam" id="PF02397"/>
    </source>
</evidence>
<sequence length="202" mass="23623">MNLYKSFFKHFFDLILAILGFILLLPLIVLITIVLYWKNDGTPFFLQARPGKNGKIFKIIKFKSMTDKTDSFGNLLPENERLTAAGRFVRKYSLDEIPQLINVIKGDMSLIGPRPLLVHYLPLYNDTQKHRHDIKPGISGWAQVNGRNAISWEKKFELDVWYVNNLSFFLDFKIILLTIYKVFKKEDIYSLENDIVTEFRGE</sequence>
<dbReference type="PATRIC" id="fig|1347342.6.peg.2315"/>
<organism evidence="4 5">
    <name type="scientific">Formosa agariphila (strain DSM 15362 / KCTC 12365 / LMG 23005 / KMM 3901 / M-2Alg 35-1)</name>
    <dbReference type="NCBI Taxonomy" id="1347342"/>
    <lineage>
        <taxon>Bacteria</taxon>
        <taxon>Pseudomonadati</taxon>
        <taxon>Bacteroidota</taxon>
        <taxon>Flavobacteriia</taxon>
        <taxon>Flavobacteriales</taxon>
        <taxon>Flavobacteriaceae</taxon>
        <taxon>Formosa</taxon>
    </lineage>
</organism>
<reference evidence="4 5" key="1">
    <citation type="journal article" date="2013" name="Appl. Environ. Microbiol.">
        <title>The genome of the alga-associated marine flavobacterium Formosa agariphila KMM 3901T reveals a broad potential for degradation of algal polysaccharides.</title>
        <authorList>
            <person name="Mann A.J."/>
            <person name="Hahnke R.L."/>
            <person name="Huang S."/>
            <person name="Werner J."/>
            <person name="Xing P."/>
            <person name="Barbeyron T."/>
            <person name="Huettel B."/>
            <person name="Stueber K."/>
            <person name="Reinhardt R."/>
            <person name="Harder J."/>
            <person name="Gloeckner F.O."/>
            <person name="Amann R.I."/>
            <person name="Teeling H."/>
        </authorList>
    </citation>
    <scope>NUCLEOTIDE SEQUENCE [LARGE SCALE GENOMIC DNA]</scope>
    <source>
        <strain evidence="5">DSM 15362 / KCTC 12365 / LMG 23005 / KMM 3901</strain>
    </source>
</reference>
<accession>T2KM95</accession>
<proteinExistence type="inferred from homology"/>
<comment type="similarity">
    <text evidence="1">Belongs to the bacterial sugar transferase family.</text>
</comment>
<dbReference type="eggNOG" id="COG2148">
    <property type="taxonomic scope" value="Bacteria"/>
</dbReference>
<keyword evidence="2" id="KW-0812">Transmembrane</keyword>
<evidence type="ECO:0000256" key="2">
    <source>
        <dbReference type="SAM" id="Phobius"/>
    </source>
</evidence>
<dbReference type="Proteomes" id="UP000016160">
    <property type="component" value="Chromosome"/>
</dbReference>
<dbReference type="PANTHER" id="PTHR30576:SF8">
    <property type="entry name" value="UNDECAPRENYL-PHOSPHATE GALACTOSE PHOSPHOTRANSFERASE"/>
    <property type="match status" value="1"/>
</dbReference>
<dbReference type="Pfam" id="PF02397">
    <property type="entry name" value="Bac_transf"/>
    <property type="match status" value="1"/>
</dbReference>
<gene>
    <name evidence="4" type="ORF">BN863_23050</name>
</gene>
<dbReference type="GO" id="GO:0016780">
    <property type="term" value="F:phosphotransferase activity, for other substituted phosphate groups"/>
    <property type="evidence" value="ECO:0007669"/>
    <property type="project" value="TreeGrafter"/>
</dbReference>
<dbReference type="OrthoDB" id="9808602at2"/>
<protein>
    <submittedName>
        <fullName evidence="4">Sugar transferase</fullName>
    </submittedName>
</protein>
<keyword evidence="5" id="KW-1185">Reference proteome</keyword>
<feature type="domain" description="Bacterial sugar transferase" evidence="3">
    <location>
        <begin position="9"/>
        <end position="184"/>
    </location>
</feature>
<evidence type="ECO:0000313" key="5">
    <source>
        <dbReference type="Proteomes" id="UP000016160"/>
    </source>
</evidence>
<keyword evidence="2" id="KW-0472">Membrane</keyword>
<name>T2KM95_FORAG</name>
<dbReference type="HOGENOM" id="CLU_024920_1_4_10"/>
<dbReference type="PANTHER" id="PTHR30576">
    <property type="entry name" value="COLANIC BIOSYNTHESIS UDP-GLUCOSE LIPID CARRIER TRANSFERASE"/>
    <property type="match status" value="1"/>
</dbReference>